<keyword evidence="2" id="KW-1015">Disulfide bond</keyword>
<dbReference type="PANTHER" id="PTHR11481:SF64">
    <property type="entry name" value="FC RECEPTOR-LIKE PROTEIN 4"/>
    <property type="match status" value="1"/>
</dbReference>
<feature type="domain" description="Ig-like" evidence="6">
    <location>
        <begin position="304"/>
        <end position="404"/>
    </location>
</feature>
<dbReference type="InterPro" id="IPR036179">
    <property type="entry name" value="Ig-like_dom_sf"/>
</dbReference>
<evidence type="ECO:0000256" key="5">
    <source>
        <dbReference type="SAM" id="SignalP"/>
    </source>
</evidence>
<feature type="domain" description="Ig-like" evidence="6">
    <location>
        <begin position="3"/>
        <end position="116"/>
    </location>
</feature>
<proteinExistence type="predicted"/>
<feature type="compositionally biased region" description="Polar residues" evidence="3">
    <location>
        <begin position="649"/>
        <end position="659"/>
    </location>
</feature>
<sequence>MRPSLLLLLLLMGAEIAFGDTHKAVLTLEPNWTQIFVGETISLTCSTEGEDADEDDEAYYCWYKTDKEGGEAREIVQWTKDKSHTISSSVETDSGTYTCKISNDGSYSKSNAISLTVKEGIPRPVLSSDREPVFTGNTVTLRCDMGQSTGWRFYWYRNTQTSDPVAQADGNSYSIISDKVSDGGQYWCRARRGDPVYHTQYSDAVEIKVTVNPKAVATPLSNWTNIFIGETLALRCDIQGEEHNDWQYSWDKNRTSLEYQWQNYTIYFALESHSGDYSCRGTQRRDSQTSEISEAVRVTVSEKPNPVLRGPSQTWLTEGDSVTLSCEVRGSTTGWRFHWYKTAPYSPELVYVLHENRRYYLQLVSDSISGAGGSYTLSPAALRHTGVYVCRAERGEPAYHTEFSQPQPLWVTGLSPPSSVVVSPNTTQHFTLDSLSLSCERSGNSTGWRLMWFSKWTVRDLCPSAWTSETGSTCSRRSASSSDGGVYWCQSESGEKSNPVNITVHNGDVILESPTHPVTEGDPLTLRCRYRYKPSNISADFYKDGTLLQTSTTGEMTIPAVSESHEGVYRCRNPEKGESPESWVTVRVSVSDSGYSKLAVVGAVVGVMIIFIIGTTLSLMYCFKKKKASPGPQTPLPSLSPTSGQQQQNPSHSPDQSLSAGHEASVYDAINTAERYEEDDATAGPSDVTYSTIDQKSTSENVKRKKQKRGGGQPEPEIFYSELKAVKTAGEEEAEQSEPTYAQVIGKKVKGTERV</sequence>
<evidence type="ECO:0000256" key="3">
    <source>
        <dbReference type="SAM" id="MobiDB-lite"/>
    </source>
</evidence>
<feature type="domain" description="Ig-like" evidence="6">
    <location>
        <begin position="417"/>
        <end position="494"/>
    </location>
</feature>
<feature type="transmembrane region" description="Helical" evidence="4">
    <location>
        <begin position="598"/>
        <end position="623"/>
    </location>
</feature>
<evidence type="ECO:0000256" key="4">
    <source>
        <dbReference type="SAM" id="Phobius"/>
    </source>
</evidence>
<feature type="domain" description="Ig-like" evidence="6">
    <location>
        <begin position="122"/>
        <end position="210"/>
    </location>
</feature>
<dbReference type="Pfam" id="PF13927">
    <property type="entry name" value="Ig_3"/>
    <property type="match status" value="2"/>
</dbReference>
<dbReference type="SUPFAM" id="SSF48726">
    <property type="entry name" value="Immunoglobulin"/>
    <property type="match status" value="6"/>
</dbReference>
<dbReference type="InterPro" id="IPR003598">
    <property type="entry name" value="Ig_sub2"/>
</dbReference>
<evidence type="ECO:0000259" key="6">
    <source>
        <dbReference type="PROSITE" id="PS50835"/>
    </source>
</evidence>
<feature type="signal peptide" evidence="5">
    <location>
        <begin position="1"/>
        <end position="19"/>
    </location>
</feature>
<keyword evidence="7" id="KW-1185">Reference proteome</keyword>
<dbReference type="Proteomes" id="UP000515152">
    <property type="component" value="Chromosome 18"/>
</dbReference>
<name>A0A6P8GMK6_CLUHA</name>
<dbReference type="AlphaFoldDB" id="A0A6P8GMK6"/>
<dbReference type="RefSeq" id="XP_031440374.1">
    <property type="nucleotide sequence ID" value="XM_031584514.1"/>
</dbReference>
<keyword evidence="4" id="KW-1133">Transmembrane helix</keyword>
<dbReference type="Gene3D" id="2.60.40.10">
    <property type="entry name" value="Immunoglobulins"/>
    <property type="match status" value="6"/>
</dbReference>
<evidence type="ECO:0000256" key="2">
    <source>
        <dbReference type="ARBA" id="ARBA00023157"/>
    </source>
</evidence>
<evidence type="ECO:0000313" key="8">
    <source>
        <dbReference type="RefSeq" id="XP_031440374.1"/>
    </source>
</evidence>
<feature type="compositionally biased region" description="Low complexity" evidence="3">
    <location>
        <begin position="636"/>
        <end position="648"/>
    </location>
</feature>
<dbReference type="SMART" id="SM00409">
    <property type="entry name" value="IG"/>
    <property type="match status" value="6"/>
</dbReference>
<gene>
    <name evidence="8" type="primary">LOC105897111</name>
</gene>
<reference evidence="8" key="1">
    <citation type="submission" date="2025-08" db="UniProtKB">
        <authorList>
            <consortium name="RefSeq"/>
        </authorList>
    </citation>
    <scope>IDENTIFICATION</scope>
</reference>
<feature type="compositionally biased region" description="Polar residues" evidence="3">
    <location>
        <begin position="688"/>
        <end position="700"/>
    </location>
</feature>
<feature type="domain" description="Ig-like" evidence="6">
    <location>
        <begin position="499"/>
        <end position="591"/>
    </location>
</feature>
<dbReference type="InterPro" id="IPR003599">
    <property type="entry name" value="Ig_sub"/>
</dbReference>
<dbReference type="InterPro" id="IPR007110">
    <property type="entry name" value="Ig-like_dom"/>
</dbReference>
<dbReference type="Pfam" id="PF13895">
    <property type="entry name" value="Ig_2"/>
    <property type="match status" value="3"/>
</dbReference>
<dbReference type="GO" id="GO:0004888">
    <property type="term" value="F:transmembrane signaling receptor activity"/>
    <property type="evidence" value="ECO:0007669"/>
    <property type="project" value="TreeGrafter"/>
</dbReference>
<dbReference type="GO" id="GO:0007166">
    <property type="term" value="P:cell surface receptor signaling pathway"/>
    <property type="evidence" value="ECO:0007669"/>
    <property type="project" value="TreeGrafter"/>
</dbReference>
<keyword evidence="4" id="KW-0472">Membrane</keyword>
<dbReference type="PANTHER" id="PTHR11481">
    <property type="entry name" value="IMMUNOGLOBULIN FC RECEPTOR"/>
    <property type="match status" value="1"/>
</dbReference>
<dbReference type="InterPro" id="IPR050488">
    <property type="entry name" value="Ig_Fc_receptor"/>
</dbReference>
<keyword evidence="1 5" id="KW-0732">Signal</keyword>
<dbReference type="GO" id="GO:0006955">
    <property type="term" value="P:immune response"/>
    <property type="evidence" value="ECO:0007669"/>
    <property type="project" value="TreeGrafter"/>
</dbReference>
<keyword evidence="4" id="KW-0812">Transmembrane</keyword>
<feature type="region of interest" description="Disordered" evidence="3">
    <location>
        <begin position="630"/>
        <end position="661"/>
    </location>
</feature>
<evidence type="ECO:0000256" key="1">
    <source>
        <dbReference type="ARBA" id="ARBA00022729"/>
    </source>
</evidence>
<feature type="domain" description="Ig-like" evidence="6">
    <location>
        <begin position="213"/>
        <end position="299"/>
    </location>
</feature>
<feature type="region of interest" description="Disordered" evidence="3">
    <location>
        <begin position="676"/>
        <end position="718"/>
    </location>
</feature>
<feature type="chain" id="PRO_5027745853" evidence="5">
    <location>
        <begin position="20"/>
        <end position="755"/>
    </location>
</feature>
<dbReference type="GO" id="GO:0009897">
    <property type="term" value="C:external side of plasma membrane"/>
    <property type="evidence" value="ECO:0007669"/>
    <property type="project" value="TreeGrafter"/>
</dbReference>
<accession>A0A6P8GMK6</accession>
<dbReference type="InterPro" id="IPR013783">
    <property type="entry name" value="Ig-like_fold"/>
</dbReference>
<protein>
    <submittedName>
        <fullName evidence="8">Basement membrane-specific heparan sulfate proteoglycan core protein-like isoform X2</fullName>
    </submittedName>
</protein>
<dbReference type="GeneID" id="105897111"/>
<evidence type="ECO:0000313" key="7">
    <source>
        <dbReference type="Proteomes" id="UP000515152"/>
    </source>
</evidence>
<dbReference type="PROSITE" id="PS50835">
    <property type="entry name" value="IG_LIKE"/>
    <property type="match status" value="6"/>
</dbReference>
<organism evidence="7 8">
    <name type="scientific">Clupea harengus</name>
    <name type="common">Atlantic herring</name>
    <dbReference type="NCBI Taxonomy" id="7950"/>
    <lineage>
        <taxon>Eukaryota</taxon>
        <taxon>Metazoa</taxon>
        <taxon>Chordata</taxon>
        <taxon>Craniata</taxon>
        <taxon>Vertebrata</taxon>
        <taxon>Euteleostomi</taxon>
        <taxon>Actinopterygii</taxon>
        <taxon>Neopterygii</taxon>
        <taxon>Teleostei</taxon>
        <taxon>Clupei</taxon>
        <taxon>Clupeiformes</taxon>
        <taxon>Clupeoidei</taxon>
        <taxon>Clupeidae</taxon>
        <taxon>Clupea</taxon>
    </lineage>
</organism>
<dbReference type="SMART" id="SM00408">
    <property type="entry name" value="IGc2"/>
    <property type="match status" value="4"/>
</dbReference>